<dbReference type="InterPro" id="IPR013393">
    <property type="entry name" value="T3SS_HrpB4"/>
</dbReference>
<name>A0ABZ0WQW5_9BURK</name>
<evidence type="ECO:0000313" key="2">
    <source>
        <dbReference type="Proteomes" id="UP001325479"/>
    </source>
</evidence>
<accession>A0ABZ0WQW5</accession>
<keyword evidence="2" id="KW-1185">Reference proteome</keyword>
<dbReference type="EMBL" id="CP139965">
    <property type="protein sequence ID" value="WQD79645.1"/>
    <property type="molecule type" value="Genomic_DNA"/>
</dbReference>
<sequence>MGASTDFPFARTAAAFAAWERNARTAVQWAHPSWLAGALDVAPGALDTFYAALGDSDAHSQSACRNAIDTCSRALLRALRVPPPAFDTWFRPGPQVLDALPAALGLNVLRMRALLFRRADVRRLIDKRSRMQLAQWVGVPLDRLLAQPPGTTATNAPDTARLVARGAMPGLDALDADTLALEGYALMAREHHNGGATLSAGLAGTSGTSSSPADAPCPLLRLALPRDLPPVPWLDAAAREPDPLGTPQLIARFPELLPEWAWLSG</sequence>
<protein>
    <submittedName>
        <fullName evidence="1">Type III secretion protein HrpB4</fullName>
    </submittedName>
</protein>
<dbReference type="Proteomes" id="UP001325479">
    <property type="component" value="Chromosome"/>
</dbReference>
<dbReference type="Pfam" id="PF09502">
    <property type="entry name" value="HrpB4"/>
    <property type="match status" value="1"/>
</dbReference>
<organism evidence="1 2">
    <name type="scientific">Paraburkholderia kururiensis</name>
    <dbReference type="NCBI Taxonomy" id="984307"/>
    <lineage>
        <taxon>Bacteria</taxon>
        <taxon>Pseudomonadati</taxon>
        <taxon>Pseudomonadota</taxon>
        <taxon>Betaproteobacteria</taxon>
        <taxon>Burkholderiales</taxon>
        <taxon>Burkholderiaceae</taxon>
        <taxon>Paraburkholderia</taxon>
    </lineage>
</organism>
<gene>
    <name evidence="1" type="ORF">U0042_08175</name>
</gene>
<reference evidence="1 2" key="1">
    <citation type="submission" date="2023-12" db="EMBL/GenBank/DDBJ databases">
        <title>Genome sequencing and assembly of bacterial species from a model synthetic community.</title>
        <authorList>
            <person name="Hogle S.L."/>
        </authorList>
    </citation>
    <scope>NUCLEOTIDE SEQUENCE [LARGE SCALE GENOMIC DNA]</scope>
    <source>
        <strain evidence="1 2">HAMBI 2494</strain>
    </source>
</reference>
<dbReference type="RefSeq" id="WP_114810513.1">
    <property type="nucleotide sequence ID" value="NZ_CP139965.1"/>
</dbReference>
<evidence type="ECO:0000313" key="1">
    <source>
        <dbReference type="EMBL" id="WQD79645.1"/>
    </source>
</evidence>
<proteinExistence type="predicted"/>